<feature type="region of interest" description="Disordered" evidence="1">
    <location>
        <begin position="285"/>
        <end position="326"/>
    </location>
</feature>
<dbReference type="Proteomes" id="UP001391051">
    <property type="component" value="Unassembled WGS sequence"/>
</dbReference>
<proteinExistence type="predicted"/>
<name>A0ABR1QRB9_9PEZI</name>
<reference evidence="2 3" key="1">
    <citation type="submission" date="2023-01" db="EMBL/GenBank/DDBJ databases">
        <title>Analysis of 21 Apiospora genomes using comparative genomics revels a genus with tremendous synthesis potential of carbohydrate active enzymes and secondary metabolites.</title>
        <authorList>
            <person name="Sorensen T."/>
        </authorList>
    </citation>
    <scope>NUCLEOTIDE SEQUENCE [LARGE SCALE GENOMIC DNA]</scope>
    <source>
        <strain evidence="2 3">CBS 24483</strain>
    </source>
</reference>
<evidence type="ECO:0000313" key="3">
    <source>
        <dbReference type="Proteomes" id="UP001391051"/>
    </source>
</evidence>
<gene>
    <name evidence="2" type="ORF">PG986_002741</name>
</gene>
<sequence>MEGCVWESPPLPLLEMMSCGRLRFKYVKQAEEFAKARGHVACPWCCIIHSSLRCLENPEESEFLCAKLLLPGDVECASGTDLVYTPPLPRGLLGLPPRGWHPLIVYAFGLWSKWGRDTVPLRKAAGLDYVDENLDDWMVRDEWKLNWVPEHGLFAYWRHSKLISPVYEGREPERDCCACGDSFGYDPQSLNLGLFEGNAAVLHQQRRDDHGVRQRTETQMLSGPPGELVVSEIRGCRRCGRDFQLAWQACETEQHGACHWLQFTTWFYLGEDIDILDYCDDATEDPDDPRRTEMGHWPLSVRSRPEDSSPLAIGEVAGLSGLPGDY</sequence>
<evidence type="ECO:0000313" key="2">
    <source>
        <dbReference type="EMBL" id="KAK7961916.1"/>
    </source>
</evidence>
<evidence type="ECO:0008006" key="4">
    <source>
        <dbReference type="Google" id="ProtNLM"/>
    </source>
</evidence>
<dbReference type="RefSeq" id="XP_066704027.1">
    <property type="nucleotide sequence ID" value="XM_066838963.1"/>
</dbReference>
<dbReference type="EMBL" id="JAQQWE010000002">
    <property type="protein sequence ID" value="KAK7961916.1"/>
    <property type="molecule type" value="Genomic_DNA"/>
</dbReference>
<accession>A0ABR1QRB9</accession>
<dbReference type="GeneID" id="92072025"/>
<comment type="caution">
    <text evidence="2">The sequence shown here is derived from an EMBL/GenBank/DDBJ whole genome shotgun (WGS) entry which is preliminary data.</text>
</comment>
<protein>
    <recommendedName>
        <fullName evidence="4">C2H2-type domain-containing protein</fullName>
    </recommendedName>
</protein>
<keyword evidence="3" id="KW-1185">Reference proteome</keyword>
<evidence type="ECO:0000256" key="1">
    <source>
        <dbReference type="SAM" id="MobiDB-lite"/>
    </source>
</evidence>
<organism evidence="2 3">
    <name type="scientific">Apiospora aurea</name>
    <dbReference type="NCBI Taxonomy" id="335848"/>
    <lineage>
        <taxon>Eukaryota</taxon>
        <taxon>Fungi</taxon>
        <taxon>Dikarya</taxon>
        <taxon>Ascomycota</taxon>
        <taxon>Pezizomycotina</taxon>
        <taxon>Sordariomycetes</taxon>
        <taxon>Xylariomycetidae</taxon>
        <taxon>Amphisphaeriales</taxon>
        <taxon>Apiosporaceae</taxon>
        <taxon>Apiospora</taxon>
    </lineage>
</organism>